<sequence>MSNIDPPVTGSLEGNEATQYDGPDTIGTDGGSGFERDPFSGLDNDGDGDPEIDAPVQTWEDIQAREQGRHEVRAEEIAEAQAAREAEEAEAAARAEAAANGDPYYLGSDTHDGEPVDIYLMPDGATYMVNADGEVVAVAFPEDPVYVGQVYSDDGALEVFELYNGEQVVVADGELVGTLDEVDHSTFTVGGPMTVAMGLPPDTEAFEAYTVPMGPPTYDTQVVNAETGEVVYQLDTGNVAPFQPEGEALATYDPPGADYTMWIDDGEVINVVPNPEEPEWSLLGIIEYYEDGTVSVDLAIVEVDVDLIGPEKGISASVDLVFIEVGAGVNWDSDGNWSFEADAEIDLGFAEAGGSLDVEWEDGEFSADVDAFVEMQLGLVTVQGEGSLGIDVGSDGVEITADGEVTLNAFGAYVGAAGEAAVDVGPGGFEMSGEAGFVAGHAWVGDWGLHVGGDFRTDGTADGTGAGVELGGTMETPDSGPLADPWSSSMEIGVRADTDEGVGTYGEYHHEERTEPESQLDLSWHDDMGVGDEIDTPDDSSVDESDDVRRRDLADETRMRERRLRTDDDTADATTADLPGRVSEEATRASDLPTHAADDTTTGNFPGRVSEGTARPGRDVSGDHPTRPDPAPTDPFDDIVTSTGRMVDESADTTFDEPAVVFEGNDEPLATDRRIRPDEPTHDGTADADRAAPLREAEPVRNLATEQPDPTDEPLDHPIRPDDRAHDRAIDEDNGERLHDQPVHDPAADRPALTDDLLDDPITRTPTPAPEPETEPATDPALAQPTRTGTEPAGPAATPTPTPEPGPAPEQPARTKGAEPVAPAVAPTPEPTPVVEPAPEPLPEPTPVVEAAPEPMPEPIPEPQLEVEAPAPLPEPEPLPIDEPTTDDLLD</sequence>
<feature type="region of interest" description="Disordered" evidence="1">
    <location>
        <begin position="1"/>
        <end position="58"/>
    </location>
</feature>
<organism evidence="2 3">
    <name type="scientific">Ilumatobacter fluminis</name>
    <dbReference type="NCBI Taxonomy" id="467091"/>
    <lineage>
        <taxon>Bacteria</taxon>
        <taxon>Bacillati</taxon>
        <taxon>Actinomycetota</taxon>
        <taxon>Acidimicrobiia</taxon>
        <taxon>Acidimicrobiales</taxon>
        <taxon>Ilumatobacteraceae</taxon>
        <taxon>Ilumatobacter</taxon>
    </lineage>
</organism>
<feature type="compositionally biased region" description="Pro residues" evidence="1">
    <location>
        <begin position="798"/>
        <end position="810"/>
    </location>
</feature>
<feature type="compositionally biased region" description="Basic and acidic residues" evidence="1">
    <location>
        <begin position="547"/>
        <end position="568"/>
    </location>
</feature>
<reference evidence="2 3" key="1">
    <citation type="submission" date="2019-03" db="EMBL/GenBank/DDBJ databases">
        <title>Sequencing the genomes of 1000 actinobacteria strains.</title>
        <authorList>
            <person name="Klenk H.-P."/>
        </authorList>
    </citation>
    <scope>NUCLEOTIDE SEQUENCE [LARGE SCALE GENOMIC DNA]</scope>
    <source>
        <strain evidence="2 3">DSM 18936</strain>
    </source>
</reference>
<feature type="compositionally biased region" description="Acidic residues" evidence="1">
    <location>
        <begin position="529"/>
        <end position="546"/>
    </location>
</feature>
<proteinExistence type="predicted"/>
<accession>A0A4R7HUP1</accession>
<gene>
    <name evidence="2" type="ORF">BDK89_0226</name>
</gene>
<feature type="compositionally biased region" description="Pro residues" evidence="1">
    <location>
        <begin position="826"/>
        <end position="846"/>
    </location>
</feature>
<evidence type="ECO:0000313" key="2">
    <source>
        <dbReference type="EMBL" id="TDT14671.1"/>
    </source>
</evidence>
<dbReference type="AlphaFoldDB" id="A0A4R7HUP1"/>
<feature type="compositionally biased region" description="Basic and acidic residues" evidence="1">
    <location>
        <begin position="670"/>
        <end position="699"/>
    </location>
</feature>
<dbReference type="EMBL" id="SOAU01000001">
    <property type="protein sequence ID" value="TDT14671.1"/>
    <property type="molecule type" value="Genomic_DNA"/>
</dbReference>
<comment type="caution">
    <text evidence="2">The sequence shown here is derived from an EMBL/GenBank/DDBJ whole genome shotgun (WGS) entry which is preliminary data.</text>
</comment>
<feature type="compositionally biased region" description="Pro residues" evidence="1">
    <location>
        <begin position="871"/>
        <end position="881"/>
    </location>
</feature>
<dbReference type="RefSeq" id="WP_133867200.1">
    <property type="nucleotide sequence ID" value="NZ_SOAU01000001.1"/>
</dbReference>
<feature type="compositionally biased region" description="Basic and acidic residues" evidence="1">
    <location>
        <begin position="714"/>
        <end position="748"/>
    </location>
</feature>
<feature type="compositionally biased region" description="Basic and acidic residues" evidence="1">
    <location>
        <begin position="616"/>
        <end position="627"/>
    </location>
</feature>
<evidence type="ECO:0000313" key="3">
    <source>
        <dbReference type="Proteomes" id="UP000294558"/>
    </source>
</evidence>
<feature type="region of interest" description="Disordered" evidence="1">
    <location>
        <begin position="509"/>
        <end position="891"/>
    </location>
</feature>
<feature type="compositionally biased region" description="Low complexity" evidence="1">
    <location>
        <begin position="775"/>
        <end position="797"/>
    </location>
</feature>
<protein>
    <submittedName>
        <fullName evidence="2">Uncharacterized protein</fullName>
    </submittedName>
</protein>
<keyword evidence="3" id="KW-1185">Reference proteome</keyword>
<name>A0A4R7HUP1_9ACTN</name>
<evidence type="ECO:0000256" key="1">
    <source>
        <dbReference type="SAM" id="MobiDB-lite"/>
    </source>
</evidence>
<dbReference type="Proteomes" id="UP000294558">
    <property type="component" value="Unassembled WGS sequence"/>
</dbReference>